<evidence type="ECO:0000256" key="3">
    <source>
        <dbReference type="ARBA" id="ARBA00023157"/>
    </source>
</evidence>
<dbReference type="InterPro" id="IPR000436">
    <property type="entry name" value="Sushi_SCR_CCP_dom"/>
</dbReference>
<feature type="disulfide bond" evidence="5">
    <location>
        <begin position="321"/>
        <end position="348"/>
    </location>
</feature>
<evidence type="ECO:0000259" key="7">
    <source>
        <dbReference type="PROSITE" id="PS50923"/>
    </source>
</evidence>
<gene>
    <name evidence="8" type="ORF">FBUS_04511</name>
</gene>
<sequence length="670" mass="74745">MYQTTNYLYYCAVTWIILTSRPAKTDDSIAICEPRGQSHPDYSKCPTKSCKKHIDCWVSFGTPQSCVCDPHLCGPVCLAENAKCPKPKPPAHGTVNFTETNVADAAEYRCDVGLVVRGPRIRYCLATLNWSGEEPLCSNETNTCFSPPDIPNSYLSAHRNSGQTYGPEGQSSLTSAPRRADYRSGEVIELRCLPGYQDMKRDYVEASCIGSEWHFAHLQCERIYCDPLKEPQHGSILYGSDKRFQAEARTVCAEGYTADCEIHMDGPKRDKGCVRVCQADGKWSGRDFLCEPITCPRLDAPTNGGLSTYTVSVHSVVNFHCNEGFEMHGPSARRCLPNGKWDGASVVCKERNCGPPPNIAQAKLVYNRTTYGSRAEFHCAPDTTPSIAEPTLICGTVNNQTLWLPQKTPRCNRHCYLFTVDQGEVVLMHKPNTSQQLLIPITADSYETFSRLESRGNSPATNGIILPGGRVRHNYQLNVTCQPGYQLAHPKMSVTTCKDGVWSVRIKCVPASCPKRPPTTRGARVRFYSRLHNAKARYECFPGYKLQVDMKSRKNSEASHLNDPIGTIRCLHGKWVGTPVYCEPTRCPRLVVDKLMSIEMKPATPNSGEQHFSNEAIQGTLAFLHCPKGYHIQGQSVVVCHESQWLPSTDARCEKSIYPILPTEWLFRLP</sequence>
<dbReference type="PROSITE" id="PS50923">
    <property type="entry name" value="SUSHI"/>
    <property type="match status" value="4"/>
</dbReference>
<feature type="region of interest" description="Disordered" evidence="6">
    <location>
        <begin position="156"/>
        <end position="179"/>
    </location>
</feature>
<evidence type="ECO:0000256" key="4">
    <source>
        <dbReference type="ARBA" id="ARBA00023180"/>
    </source>
</evidence>
<evidence type="ECO:0000256" key="1">
    <source>
        <dbReference type="ARBA" id="ARBA00022659"/>
    </source>
</evidence>
<accession>A0A8E0VF32</accession>
<feature type="domain" description="Sushi" evidence="7">
    <location>
        <begin position="351"/>
        <end position="413"/>
    </location>
</feature>
<keyword evidence="2" id="KW-0677">Repeat</keyword>
<dbReference type="InterPro" id="IPR050350">
    <property type="entry name" value="Compl-Cell_Adhes-Reg"/>
</dbReference>
<evidence type="ECO:0000313" key="8">
    <source>
        <dbReference type="EMBL" id="KAA0184220.1"/>
    </source>
</evidence>
<name>A0A8E0VF32_9TREM</name>
<keyword evidence="1 5" id="KW-0768">Sushi</keyword>
<dbReference type="PANTHER" id="PTHR19325:SF560">
    <property type="entry name" value="SUSHI, VON WILLEBRAND FACTOR TYPE A, EGF AND PENTRAXIN DOMAIN-CONTAINING PROTEIN 1"/>
    <property type="match status" value="1"/>
</dbReference>
<feature type="disulfide bond" evidence="5">
    <location>
        <begin position="626"/>
        <end position="653"/>
    </location>
</feature>
<dbReference type="EMBL" id="LUCM01011247">
    <property type="protein sequence ID" value="KAA0184220.1"/>
    <property type="molecule type" value="Genomic_DNA"/>
</dbReference>
<dbReference type="PANTHER" id="PTHR19325">
    <property type="entry name" value="COMPLEMENT COMPONENT-RELATED SUSHI DOMAIN-CONTAINING"/>
    <property type="match status" value="1"/>
</dbReference>
<dbReference type="Pfam" id="PF00084">
    <property type="entry name" value="Sushi"/>
    <property type="match status" value="3"/>
</dbReference>
<dbReference type="SMART" id="SM00032">
    <property type="entry name" value="CCP"/>
    <property type="match status" value="8"/>
</dbReference>
<feature type="domain" description="Sushi" evidence="7">
    <location>
        <begin position="82"/>
        <end position="139"/>
    </location>
</feature>
<feature type="disulfide bond" evidence="5">
    <location>
        <begin position="110"/>
        <end position="137"/>
    </location>
</feature>
<dbReference type="Gene3D" id="2.10.70.10">
    <property type="entry name" value="Complement Module, domain 1"/>
    <property type="match status" value="6"/>
</dbReference>
<evidence type="ECO:0000313" key="9">
    <source>
        <dbReference type="Proteomes" id="UP000728185"/>
    </source>
</evidence>
<feature type="domain" description="Sushi" evidence="7">
    <location>
        <begin position="293"/>
        <end position="350"/>
    </location>
</feature>
<evidence type="ECO:0000256" key="5">
    <source>
        <dbReference type="PROSITE-ProRule" id="PRU00302"/>
    </source>
</evidence>
<proteinExistence type="predicted"/>
<dbReference type="Proteomes" id="UP000728185">
    <property type="component" value="Unassembled WGS sequence"/>
</dbReference>
<dbReference type="OrthoDB" id="9991441at2759"/>
<comment type="caution">
    <text evidence="5">Lacks conserved residue(s) required for the propagation of feature annotation.</text>
</comment>
<keyword evidence="3 5" id="KW-1015">Disulfide bond</keyword>
<keyword evidence="4" id="KW-0325">Glycoprotein</keyword>
<dbReference type="SUPFAM" id="SSF57535">
    <property type="entry name" value="Complement control module/SCR domain"/>
    <property type="match status" value="8"/>
</dbReference>
<feature type="domain" description="Sushi" evidence="7">
    <location>
        <begin position="585"/>
        <end position="655"/>
    </location>
</feature>
<protein>
    <submittedName>
        <fullName evidence="8">Sushi von Willebrand factor type A EGF and pentraxin domain-containing protein 1</fullName>
    </submittedName>
</protein>
<dbReference type="AlphaFoldDB" id="A0A8E0VF32"/>
<feature type="compositionally biased region" description="Polar residues" evidence="6">
    <location>
        <begin position="156"/>
        <end position="175"/>
    </location>
</feature>
<keyword evidence="9" id="KW-1185">Reference proteome</keyword>
<comment type="caution">
    <text evidence="8">The sequence shown here is derived from an EMBL/GenBank/DDBJ whole genome shotgun (WGS) entry which is preliminary data.</text>
</comment>
<organism evidence="8 9">
    <name type="scientific">Fasciolopsis buskii</name>
    <dbReference type="NCBI Taxonomy" id="27845"/>
    <lineage>
        <taxon>Eukaryota</taxon>
        <taxon>Metazoa</taxon>
        <taxon>Spiralia</taxon>
        <taxon>Lophotrochozoa</taxon>
        <taxon>Platyhelminthes</taxon>
        <taxon>Trematoda</taxon>
        <taxon>Digenea</taxon>
        <taxon>Plagiorchiida</taxon>
        <taxon>Echinostomata</taxon>
        <taxon>Echinostomatoidea</taxon>
        <taxon>Fasciolidae</taxon>
        <taxon>Fasciolopsis</taxon>
    </lineage>
</organism>
<dbReference type="InterPro" id="IPR035976">
    <property type="entry name" value="Sushi/SCR/CCP_sf"/>
</dbReference>
<evidence type="ECO:0000256" key="6">
    <source>
        <dbReference type="SAM" id="MobiDB-lite"/>
    </source>
</evidence>
<evidence type="ECO:0000256" key="2">
    <source>
        <dbReference type="ARBA" id="ARBA00022737"/>
    </source>
</evidence>
<dbReference type="CDD" id="cd00033">
    <property type="entry name" value="CCP"/>
    <property type="match status" value="3"/>
</dbReference>
<reference evidence="8" key="1">
    <citation type="submission" date="2019-05" db="EMBL/GenBank/DDBJ databases">
        <title>Annotation for the trematode Fasciolopsis buski.</title>
        <authorList>
            <person name="Choi Y.-J."/>
        </authorList>
    </citation>
    <scope>NUCLEOTIDE SEQUENCE</scope>
    <source>
        <strain evidence="8">HT</strain>
        <tissue evidence="8">Whole worm</tissue>
    </source>
</reference>